<proteinExistence type="predicted"/>
<reference evidence="2" key="1">
    <citation type="submission" date="2016-11" db="UniProtKB">
        <authorList>
            <consortium name="WormBaseParasite"/>
        </authorList>
    </citation>
    <scope>IDENTIFICATION</scope>
</reference>
<keyword evidence="1" id="KW-1185">Reference proteome</keyword>
<protein>
    <submittedName>
        <fullName evidence="2">BTB domain-containing protein</fullName>
    </submittedName>
</protein>
<sequence>MSNRHKYAFNGEGFFENAREHIERNDFPRIPIGTIGGVDGWYLRIIQTVQNNVTYYSPFIGKPGPHPKIRIRYYFVIFKKDGSVIPAGEGYYYLDSGYGYQGNGRTVTEFLDEEKGYLTNGGIKIEYGLQIEGSLDPYNFWTFNFHDRLFDYIFLFQFLEYAQKYKLFNVIKLIDQIWITMDIKINLSTALSHGLNHYLANFLDKQKTLRELAKKLKNEDLEKMSGEAMKKCVKRFFELAIPNGNCC</sequence>
<dbReference type="AlphaFoldDB" id="A0A1I7UKS5"/>
<dbReference type="Proteomes" id="UP000095282">
    <property type="component" value="Unplaced"/>
</dbReference>
<evidence type="ECO:0000313" key="2">
    <source>
        <dbReference type="WBParaSite" id="Csp11.Scaffold630.g16951.t1"/>
    </source>
</evidence>
<dbReference type="WBParaSite" id="Csp11.Scaffold630.g16951.t1">
    <property type="protein sequence ID" value="Csp11.Scaffold630.g16951.t1"/>
    <property type="gene ID" value="Csp11.Scaffold630.g16951"/>
</dbReference>
<evidence type="ECO:0000313" key="1">
    <source>
        <dbReference type="Proteomes" id="UP000095282"/>
    </source>
</evidence>
<name>A0A1I7UKS5_9PELO</name>
<accession>A0A1I7UKS5</accession>
<organism evidence="1 2">
    <name type="scientific">Caenorhabditis tropicalis</name>
    <dbReference type="NCBI Taxonomy" id="1561998"/>
    <lineage>
        <taxon>Eukaryota</taxon>
        <taxon>Metazoa</taxon>
        <taxon>Ecdysozoa</taxon>
        <taxon>Nematoda</taxon>
        <taxon>Chromadorea</taxon>
        <taxon>Rhabditida</taxon>
        <taxon>Rhabditina</taxon>
        <taxon>Rhabditomorpha</taxon>
        <taxon>Rhabditoidea</taxon>
        <taxon>Rhabditidae</taxon>
        <taxon>Peloderinae</taxon>
        <taxon>Caenorhabditis</taxon>
    </lineage>
</organism>